<feature type="domain" description="BD-FAE-like" evidence="2">
    <location>
        <begin position="28"/>
        <end position="239"/>
    </location>
</feature>
<dbReference type="SUPFAM" id="SSF53474">
    <property type="entry name" value="alpha/beta-Hydrolases"/>
    <property type="match status" value="1"/>
</dbReference>
<keyword evidence="1 3" id="KW-0378">Hydrolase</keyword>
<dbReference type="Pfam" id="PF20434">
    <property type="entry name" value="BD-FAE"/>
    <property type="match status" value="1"/>
</dbReference>
<evidence type="ECO:0000313" key="3">
    <source>
        <dbReference type="EMBL" id="MBR7838077.1"/>
    </source>
</evidence>
<dbReference type="GO" id="GO:0016787">
    <property type="term" value="F:hydrolase activity"/>
    <property type="evidence" value="ECO:0007669"/>
    <property type="project" value="UniProtKB-KW"/>
</dbReference>
<dbReference type="RefSeq" id="WP_212532538.1">
    <property type="nucleotide sequence ID" value="NZ_JAGSOG010000255.1"/>
</dbReference>
<dbReference type="EMBL" id="JAGSOG010000255">
    <property type="protein sequence ID" value="MBR7838077.1"/>
    <property type="molecule type" value="Genomic_DNA"/>
</dbReference>
<dbReference type="InterPro" id="IPR050300">
    <property type="entry name" value="GDXG_lipolytic_enzyme"/>
</dbReference>
<keyword evidence="4" id="KW-1185">Reference proteome</keyword>
<evidence type="ECO:0000259" key="2">
    <source>
        <dbReference type="Pfam" id="PF20434"/>
    </source>
</evidence>
<dbReference type="Proteomes" id="UP000675781">
    <property type="component" value="Unassembled WGS sequence"/>
</dbReference>
<gene>
    <name evidence="3" type="ORF">KDL01_32690</name>
</gene>
<evidence type="ECO:0000256" key="1">
    <source>
        <dbReference type="ARBA" id="ARBA00022801"/>
    </source>
</evidence>
<dbReference type="AlphaFoldDB" id="A0A941ITT6"/>
<dbReference type="InterPro" id="IPR029058">
    <property type="entry name" value="AB_hydrolase_fold"/>
</dbReference>
<protein>
    <submittedName>
        <fullName evidence="3">Alpha/beta fold hydrolase</fullName>
    </submittedName>
</protein>
<dbReference type="InterPro" id="IPR049492">
    <property type="entry name" value="BD-FAE-like_dom"/>
</dbReference>
<accession>A0A941ITT6</accession>
<dbReference type="Gene3D" id="3.40.50.1820">
    <property type="entry name" value="alpha/beta hydrolase"/>
    <property type="match status" value="1"/>
</dbReference>
<sequence>MSDAAPETLEPLTVTYGAHPSQYFHVHLPQGPGPHPVVVLIHGGFWRLPYGLGLMRPLAEDLVRRGFAAVNVEYRRLGEKGGGWPGTCEDVLSAVRGLGTGPLPFDLRRIGIVGHSAGGHLALWVASALAGQGAGRGATSGAGADAESGGAGDEALASEYAIVSLAGVVDMRAAANDRLDEEHGKPPAAVEFMGGTPLERPDAYRLAAPIELLPLGPTVTQLVVHGDEDNRVPISQSIDYVRAALAVDDRVELARFASMGHFEVLEPDHESWLASVGFLTATMLG</sequence>
<reference evidence="3" key="1">
    <citation type="submission" date="2021-04" db="EMBL/GenBank/DDBJ databases">
        <title>Genome based classification of Actinospica acidithermotolerans sp. nov., an actinobacterium isolated from an Indonesian hot spring.</title>
        <authorList>
            <person name="Kusuma A.B."/>
            <person name="Putra K.E."/>
            <person name="Nafisah S."/>
            <person name="Loh J."/>
            <person name="Nouioui I."/>
            <person name="Goodfellow M."/>
        </authorList>
    </citation>
    <scope>NUCLEOTIDE SEQUENCE</scope>
    <source>
        <strain evidence="3">CSCA 57</strain>
    </source>
</reference>
<dbReference type="PANTHER" id="PTHR48081">
    <property type="entry name" value="AB HYDROLASE SUPERFAMILY PROTEIN C4A8.06C"/>
    <property type="match status" value="1"/>
</dbReference>
<proteinExistence type="predicted"/>
<name>A0A941ITT6_9ACTN</name>
<organism evidence="3 4">
    <name type="scientific">Actinospica durhamensis</name>
    <dbReference type="NCBI Taxonomy" id="1508375"/>
    <lineage>
        <taxon>Bacteria</taxon>
        <taxon>Bacillati</taxon>
        <taxon>Actinomycetota</taxon>
        <taxon>Actinomycetes</taxon>
        <taxon>Catenulisporales</taxon>
        <taxon>Actinospicaceae</taxon>
        <taxon>Actinospica</taxon>
    </lineage>
</organism>
<evidence type="ECO:0000313" key="4">
    <source>
        <dbReference type="Proteomes" id="UP000675781"/>
    </source>
</evidence>
<comment type="caution">
    <text evidence="3">The sequence shown here is derived from an EMBL/GenBank/DDBJ whole genome shotgun (WGS) entry which is preliminary data.</text>
</comment>